<sequence>MESCAYVARKDHQTTLGQLHGAVAPQKRGGNHTAFGVVDIEARVFGQGDGHGFARVLLPHRIPAGIAVGLNGRVRRAGSGEEIFQAAIH</sequence>
<comment type="caution">
    <text evidence="1">The sequence shown here is derived from an EMBL/GenBank/DDBJ whole genome shotgun (WGS) entry which is preliminary data.</text>
</comment>
<evidence type="ECO:0000313" key="1">
    <source>
        <dbReference type="EMBL" id="MPN19860.1"/>
    </source>
</evidence>
<name>A0A645G1U1_9ZZZZ</name>
<reference evidence="1" key="1">
    <citation type="submission" date="2019-08" db="EMBL/GenBank/DDBJ databases">
        <authorList>
            <person name="Kucharzyk K."/>
            <person name="Murdoch R.W."/>
            <person name="Higgins S."/>
            <person name="Loffler F."/>
        </authorList>
    </citation>
    <scope>NUCLEOTIDE SEQUENCE</scope>
</reference>
<proteinExistence type="predicted"/>
<protein>
    <submittedName>
        <fullName evidence="1">Uncharacterized protein</fullName>
    </submittedName>
</protein>
<accession>A0A645G1U1</accession>
<organism evidence="1">
    <name type="scientific">bioreactor metagenome</name>
    <dbReference type="NCBI Taxonomy" id="1076179"/>
    <lineage>
        <taxon>unclassified sequences</taxon>
        <taxon>metagenomes</taxon>
        <taxon>ecological metagenomes</taxon>
    </lineage>
</organism>
<dbReference type="AlphaFoldDB" id="A0A645G1U1"/>
<gene>
    <name evidence="1" type="ORF">SDC9_167233</name>
</gene>
<dbReference type="EMBL" id="VSSQ01067473">
    <property type="protein sequence ID" value="MPN19860.1"/>
    <property type="molecule type" value="Genomic_DNA"/>
</dbReference>